<dbReference type="AlphaFoldDB" id="K6YSR1"/>
<organism evidence="2 3">
    <name type="scientific">Aliiglaciecola lipolytica E3</name>
    <dbReference type="NCBI Taxonomy" id="1127673"/>
    <lineage>
        <taxon>Bacteria</taxon>
        <taxon>Pseudomonadati</taxon>
        <taxon>Pseudomonadota</taxon>
        <taxon>Gammaproteobacteria</taxon>
        <taxon>Alteromonadales</taxon>
        <taxon>Alteromonadaceae</taxon>
        <taxon>Aliiglaciecola</taxon>
    </lineage>
</organism>
<dbReference type="Proteomes" id="UP000006334">
    <property type="component" value="Unassembled WGS sequence"/>
</dbReference>
<sequence>MKKLLISTSIAAVFVLAGCGSGDELKQIQQDTTKTVPASRIVFDPSNGLLNVPSDLFFALVEQSDDGTLEMPDEIAGQAGGGTPDFGNPSAALGALDGWSTQHPFTFSTSHPDGVTLDASAGAPGAVRIFEGAIGGDLNDPDCTTAPPISGCKVGAELTFGVDFITQASGNDVAIVPLKPLKESTSYYVVVTDKLTAGGQPLKPSSTYELVRQDITSLPLATESQLALQGIINSYEAVLTSQAGLSQDEIIFSYTFTTQSTTQIINTVKQLQIAPFAQALQAGASPEVAAQYLPAIVASEGVADTSFDILAPSLLGSDQLAALTAVGLNTCDGMIAAISNPESPLFPTAASVFPQVGAFCAADLKSGTINLPYYSDPVDPLNGRWKAACTNGLALQTIGGEQIGALLANGTITAGPNNELCQAASGGQLLDLDLTNLGINDLRHVTRYSPIPARQGSNDDGTETLAVQVTVPDPAVVAVLAALPGSGVSPITKPDGGWPVVILQHGITSKKEDFLAVTGALSVAGYATVAIDHPLHGSRGFTVDGQIVNTSTGFGGSTTDYLNLASLLTTRDNNRQSIVDAMGLRLGLNAVVDLTGGSVDLDASKVSYIGQSLGSITGIPTVATSNQSFGETNPLSAFDSMYAFDTAVFNVPGGGTGGFLIESPSFSNLIKGSLLASSSAEFQAFLVNYATENQIPADQAIVPAFIAYEAQLDAAGLATINATFASFVFAAQTITDAADPNNFAAMLASNSSFMFQEVIGGGTNDDGSTALPDQVIPNTTENSSTFAGTEPLASFAGLSGVSSTTPGNGLVRFIAGAHSSLLSPSPSAAVTTEMQRQAAAFLATGGTIVVTDSTVVAN</sequence>
<dbReference type="PROSITE" id="PS51257">
    <property type="entry name" value="PROKAR_LIPOPROTEIN"/>
    <property type="match status" value="1"/>
</dbReference>
<proteinExistence type="predicted"/>
<evidence type="ECO:0000313" key="3">
    <source>
        <dbReference type="Proteomes" id="UP000006334"/>
    </source>
</evidence>
<evidence type="ECO:0000313" key="2">
    <source>
        <dbReference type="EMBL" id="GAC14310.1"/>
    </source>
</evidence>
<keyword evidence="3" id="KW-1185">Reference proteome</keyword>
<dbReference type="RefSeq" id="WP_008844126.1">
    <property type="nucleotide sequence ID" value="NZ_BAEN01000035.1"/>
</dbReference>
<accession>K6YSR1</accession>
<dbReference type="InterPro" id="IPR029058">
    <property type="entry name" value="AB_hydrolase_fold"/>
</dbReference>
<dbReference type="Pfam" id="PF12262">
    <property type="entry name" value="Lipase_bact_N"/>
    <property type="match status" value="1"/>
</dbReference>
<dbReference type="OrthoDB" id="5477453at2"/>
<dbReference type="Gene3D" id="3.40.50.1820">
    <property type="entry name" value="alpha/beta hydrolase"/>
    <property type="match status" value="1"/>
</dbReference>
<name>K6YSR1_9ALTE</name>
<protein>
    <recommendedName>
        <fullName evidence="1">Bacterial virulence factor lipase N-terminal domain-containing protein</fullName>
    </recommendedName>
</protein>
<dbReference type="InterPro" id="IPR025920">
    <property type="entry name" value="Lipase_bact_N"/>
</dbReference>
<dbReference type="eggNOG" id="COG1073">
    <property type="taxonomic scope" value="Bacteria"/>
</dbReference>
<comment type="caution">
    <text evidence="2">The sequence shown here is derived from an EMBL/GenBank/DDBJ whole genome shotgun (WGS) entry which is preliminary data.</text>
</comment>
<dbReference type="STRING" id="1127673.GLIP_1677"/>
<dbReference type="InterPro" id="IPR020009">
    <property type="entry name" value="VolA/Pla-1/cef"/>
</dbReference>
<feature type="domain" description="Bacterial virulence factor lipase N-terminal" evidence="1">
    <location>
        <begin position="40"/>
        <end position="270"/>
    </location>
</feature>
<dbReference type="NCBIfam" id="TIGR03502">
    <property type="entry name" value="lipase_Pla1_cef"/>
    <property type="match status" value="1"/>
</dbReference>
<gene>
    <name evidence="2" type="ORF">GLIP_1677</name>
</gene>
<dbReference type="SUPFAM" id="SSF53474">
    <property type="entry name" value="alpha/beta-Hydrolases"/>
    <property type="match status" value="1"/>
</dbReference>
<reference evidence="2 3" key="1">
    <citation type="journal article" date="2017" name="Antonie Van Leeuwenhoek">
        <title>Rhizobium rhizosphaerae sp. nov., a novel species isolated from rice rhizosphere.</title>
        <authorList>
            <person name="Zhao J.J."/>
            <person name="Zhang J."/>
            <person name="Zhang R.J."/>
            <person name="Zhang C.W."/>
            <person name="Yin H.Q."/>
            <person name="Zhang X.X."/>
        </authorList>
    </citation>
    <scope>NUCLEOTIDE SEQUENCE [LARGE SCALE GENOMIC DNA]</scope>
    <source>
        <strain evidence="2 3">E3</strain>
    </source>
</reference>
<dbReference type="EMBL" id="BAEN01000035">
    <property type="protein sequence ID" value="GAC14310.1"/>
    <property type="molecule type" value="Genomic_DNA"/>
</dbReference>
<evidence type="ECO:0000259" key="1">
    <source>
        <dbReference type="Pfam" id="PF12262"/>
    </source>
</evidence>